<proteinExistence type="predicted"/>
<evidence type="ECO:0000256" key="1">
    <source>
        <dbReference type="SAM" id="MobiDB-lite"/>
    </source>
</evidence>
<reference evidence="2 3" key="1">
    <citation type="journal article" date="2010" name="Nature">
        <title>Genome sequencing and analysis of the model grass Brachypodium distachyon.</title>
        <authorList>
            <consortium name="International Brachypodium Initiative"/>
        </authorList>
    </citation>
    <scope>NUCLEOTIDE SEQUENCE [LARGE SCALE GENOMIC DNA]</scope>
    <source>
        <strain evidence="2 3">Bd21</strain>
    </source>
</reference>
<feature type="compositionally biased region" description="Basic residues" evidence="1">
    <location>
        <begin position="57"/>
        <end position="67"/>
    </location>
</feature>
<dbReference type="AlphaFoldDB" id="A0A2K2DLC0"/>
<dbReference type="Proteomes" id="UP000008810">
    <property type="component" value="Chromosome 1"/>
</dbReference>
<feature type="region of interest" description="Disordered" evidence="1">
    <location>
        <begin position="233"/>
        <end position="260"/>
    </location>
</feature>
<evidence type="ECO:0000313" key="2">
    <source>
        <dbReference type="EMBL" id="PNT75074.1"/>
    </source>
</evidence>
<gene>
    <name evidence="2" type="ORF">BRADI_1g27373v3</name>
</gene>
<evidence type="ECO:0000313" key="4">
    <source>
        <dbReference type="Proteomes" id="UP000008810"/>
    </source>
</evidence>
<dbReference type="Gramene" id="PNT75074">
    <property type="protein sequence ID" value="PNT75074"/>
    <property type="gene ID" value="BRADI_1g27373v3"/>
</dbReference>
<organism evidence="2">
    <name type="scientific">Brachypodium distachyon</name>
    <name type="common">Purple false brome</name>
    <name type="synonym">Trachynia distachya</name>
    <dbReference type="NCBI Taxonomy" id="15368"/>
    <lineage>
        <taxon>Eukaryota</taxon>
        <taxon>Viridiplantae</taxon>
        <taxon>Streptophyta</taxon>
        <taxon>Embryophyta</taxon>
        <taxon>Tracheophyta</taxon>
        <taxon>Spermatophyta</taxon>
        <taxon>Magnoliopsida</taxon>
        <taxon>Liliopsida</taxon>
        <taxon>Poales</taxon>
        <taxon>Poaceae</taxon>
        <taxon>BOP clade</taxon>
        <taxon>Pooideae</taxon>
        <taxon>Stipodae</taxon>
        <taxon>Brachypodieae</taxon>
        <taxon>Brachypodium</taxon>
    </lineage>
</organism>
<protein>
    <submittedName>
        <fullName evidence="2 3">Uncharacterized protein</fullName>
    </submittedName>
</protein>
<feature type="compositionally biased region" description="Pro residues" evidence="1">
    <location>
        <begin position="116"/>
        <end position="134"/>
    </location>
</feature>
<feature type="region of interest" description="Disordered" evidence="1">
    <location>
        <begin position="107"/>
        <end position="144"/>
    </location>
</feature>
<accession>A0A2K2DLC0</accession>
<sequence>GRAKKTLFNANLLQALFYGGPRNTSQSPIPRGSLFPLLHATLASLLSSLCPWRSAGQHRRPALRRRPPPPTAASPPPPAGDPAGGLWRRSPRSASLDYAAPISSPPAALPPISSSPVPPPPISSPPVAPPPSPRRPPRGPHFLAPVAPPISSSCHAAHLLHLARAVGRRRRPLPRACSDIRPSLLFRRLPSRALAPPPASGHCRGGPVPRLRRCRLGQQRWVLEVRGLCVRGKRGTAGGRRWDEERTNPLTDGSHVLPAA</sequence>
<name>A0A2K2DLC0_BRADI</name>
<keyword evidence="4" id="KW-1185">Reference proteome</keyword>
<dbReference type="EMBL" id="CM000880">
    <property type="protein sequence ID" value="PNT75074.1"/>
    <property type="molecule type" value="Genomic_DNA"/>
</dbReference>
<feature type="non-terminal residue" evidence="2">
    <location>
        <position position="1"/>
    </location>
</feature>
<evidence type="ECO:0000313" key="3">
    <source>
        <dbReference type="EnsemblPlants" id="PNT75074"/>
    </source>
</evidence>
<feature type="compositionally biased region" description="Pro residues" evidence="1">
    <location>
        <begin position="68"/>
        <end position="80"/>
    </location>
</feature>
<reference evidence="2" key="2">
    <citation type="submission" date="2017-06" db="EMBL/GenBank/DDBJ databases">
        <title>WGS assembly of Brachypodium distachyon.</title>
        <authorList>
            <consortium name="The International Brachypodium Initiative"/>
            <person name="Lucas S."/>
            <person name="Harmon-Smith M."/>
            <person name="Lail K."/>
            <person name="Tice H."/>
            <person name="Grimwood J."/>
            <person name="Bruce D."/>
            <person name="Barry K."/>
            <person name="Shu S."/>
            <person name="Lindquist E."/>
            <person name="Wang M."/>
            <person name="Pitluck S."/>
            <person name="Vogel J.P."/>
            <person name="Garvin D.F."/>
            <person name="Mockler T.C."/>
            <person name="Schmutz J."/>
            <person name="Rokhsar D."/>
            <person name="Bevan M.W."/>
        </authorList>
    </citation>
    <scope>NUCLEOTIDE SEQUENCE</scope>
    <source>
        <strain evidence="2">Bd21</strain>
    </source>
</reference>
<dbReference type="InParanoid" id="A0A2K2DLC0"/>
<dbReference type="EnsemblPlants" id="PNT75074">
    <property type="protein sequence ID" value="PNT75074"/>
    <property type="gene ID" value="BRADI_1g27373v3"/>
</dbReference>
<reference evidence="3" key="3">
    <citation type="submission" date="2018-08" db="UniProtKB">
        <authorList>
            <consortium name="EnsemblPlants"/>
        </authorList>
    </citation>
    <scope>IDENTIFICATION</scope>
    <source>
        <strain evidence="3">cv. Bd21</strain>
    </source>
</reference>
<feature type="region of interest" description="Disordered" evidence="1">
    <location>
        <begin position="57"/>
        <end position="90"/>
    </location>
</feature>